<reference evidence="3" key="2">
    <citation type="submission" date="2022-10" db="EMBL/GenBank/DDBJ databases">
        <authorList>
            <consortium name="ENA_rothamsted_submissions"/>
            <consortium name="culmorum"/>
            <person name="King R."/>
        </authorList>
    </citation>
    <scope>NUCLEOTIDE SEQUENCE</scope>
</reference>
<organism evidence="3 4">
    <name type="scientific">Chironomus riparius</name>
    <dbReference type="NCBI Taxonomy" id="315576"/>
    <lineage>
        <taxon>Eukaryota</taxon>
        <taxon>Metazoa</taxon>
        <taxon>Ecdysozoa</taxon>
        <taxon>Arthropoda</taxon>
        <taxon>Hexapoda</taxon>
        <taxon>Insecta</taxon>
        <taxon>Pterygota</taxon>
        <taxon>Neoptera</taxon>
        <taxon>Endopterygota</taxon>
        <taxon>Diptera</taxon>
        <taxon>Nematocera</taxon>
        <taxon>Chironomoidea</taxon>
        <taxon>Chironomidae</taxon>
        <taxon>Chironominae</taxon>
        <taxon>Chironomus</taxon>
    </lineage>
</organism>
<keyword evidence="4" id="KW-1185">Reference proteome</keyword>
<feature type="transmembrane region" description="Helical" evidence="1">
    <location>
        <begin position="157"/>
        <end position="180"/>
    </location>
</feature>
<keyword evidence="1" id="KW-0472">Membrane</keyword>
<evidence type="ECO:0000256" key="1">
    <source>
        <dbReference type="SAM" id="Phobius"/>
    </source>
</evidence>
<evidence type="ECO:0000313" key="4">
    <source>
        <dbReference type="Proteomes" id="UP001153620"/>
    </source>
</evidence>
<accession>A0A9N9RJR2</accession>
<dbReference type="Proteomes" id="UP001153620">
    <property type="component" value="Chromosome 1"/>
</dbReference>
<dbReference type="AlphaFoldDB" id="A0A9N9RJR2"/>
<reference evidence="3" key="1">
    <citation type="submission" date="2022-01" db="EMBL/GenBank/DDBJ databases">
        <authorList>
            <person name="King R."/>
        </authorList>
    </citation>
    <scope>NUCLEOTIDE SEQUENCE</scope>
</reference>
<name>A0A9N9RJR2_9DIPT</name>
<feature type="signal peptide" evidence="2">
    <location>
        <begin position="1"/>
        <end position="19"/>
    </location>
</feature>
<keyword evidence="1" id="KW-1133">Transmembrane helix</keyword>
<feature type="chain" id="PRO_5040343027" evidence="2">
    <location>
        <begin position="20"/>
        <end position="191"/>
    </location>
</feature>
<sequence length="191" mass="21434">MDYLFKLFCVIAIASLSAAQDEYFDTVLQDTTQDTVDDETTITPIESFKIEREKHIDSTLELEPAEVENVKSAGFYSFIQYVLYKDDSYRKYPRRIDCIIETLKKTNAINEVSTDEMNVKFMILETTNSSVTVAFKDDDGFKQDIGSNIESANYGCLVPGLVSVIILASILLALISLVICTNRNNPLPSEA</sequence>
<evidence type="ECO:0000313" key="3">
    <source>
        <dbReference type="EMBL" id="CAG9798211.1"/>
    </source>
</evidence>
<keyword evidence="2" id="KW-0732">Signal</keyword>
<evidence type="ECO:0000256" key="2">
    <source>
        <dbReference type="SAM" id="SignalP"/>
    </source>
</evidence>
<proteinExistence type="predicted"/>
<gene>
    <name evidence="3" type="ORF">CHIRRI_LOCUS1196</name>
</gene>
<protein>
    <submittedName>
        <fullName evidence="3">Uncharacterized protein</fullName>
    </submittedName>
</protein>
<dbReference type="EMBL" id="OU895877">
    <property type="protein sequence ID" value="CAG9798211.1"/>
    <property type="molecule type" value="Genomic_DNA"/>
</dbReference>
<keyword evidence="1" id="KW-0812">Transmembrane</keyword>